<evidence type="ECO:0000313" key="2">
    <source>
        <dbReference type="EMBL" id="KAK8560153.1"/>
    </source>
</evidence>
<feature type="region of interest" description="Disordered" evidence="1">
    <location>
        <begin position="99"/>
        <end position="123"/>
    </location>
</feature>
<proteinExistence type="predicted"/>
<dbReference type="EMBL" id="JBBPBM010000014">
    <property type="protein sequence ID" value="KAK8560153.1"/>
    <property type="molecule type" value="Genomic_DNA"/>
</dbReference>
<reference evidence="2 3" key="1">
    <citation type="journal article" date="2024" name="G3 (Bethesda)">
        <title>Genome assembly of Hibiscus sabdariffa L. provides insights into metabolisms of medicinal natural products.</title>
        <authorList>
            <person name="Kim T."/>
        </authorList>
    </citation>
    <scope>NUCLEOTIDE SEQUENCE [LARGE SCALE GENOMIC DNA]</scope>
    <source>
        <strain evidence="2">TK-2024</strain>
        <tissue evidence="2">Old leaves</tissue>
    </source>
</reference>
<evidence type="ECO:0000313" key="3">
    <source>
        <dbReference type="Proteomes" id="UP001472677"/>
    </source>
</evidence>
<dbReference type="Proteomes" id="UP001472677">
    <property type="component" value="Unassembled WGS sequence"/>
</dbReference>
<evidence type="ECO:0008006" key="4">
    <source>
        <dbReference type="Google" id="ProtNLM"/>
    </source>
</evidence>
<protein>
    <recommendedName>
        <fullName evidence="4">Peptidylprolyl isomerase</fullName>
    </recommendedName>
</protein>
<keyword evidence="3" id="KW-1185">Reference proteome</keyword>
<gene>
    <name evidence="2" type="ORF">V6N12_012956</name>
</gene>
<feature type="compositionally biased region" description="Basic and acidic residues" evidence="1">
    <location>
        <begin position="99"/>
        <end position="112"/>
    </location>
</feature>
<organism evidence="2 3">
    <name type="scientific">Hibiscus sabdariffa</name>
    <name type="common">roselle</name>
    <dbReference type="NCBI Taxonomy" id="183260"/>
    <lineage>
        <taxon>Eukaryota</taxon>
        <taxon>Viridiplantae</taxon>
        <taxon>Streptophyta</taxon>
        <taxon>Embryophyta</taxon>
        <taxon>Tracheophyta</taxon>
        <taxon>Spermatophyta</taxon>
        <taxon>Magnoliopsida</taxon>
        <taxon>eudicotyledons</taxon>
        <taxon>Gunneridae</taxon>
        <taxon>Pentapetalae</taxon>
        <taxon>rosids</taxon>
        <taxon>malvids</taxon>
        <taxon>Malvales</taxon>
        <taxon>Malvaceae</taxon>
        <taxon>Malvoideae</taxon>
        <taxon>Hibiscus</taxon>
    </lineage>
</organism>
<name>A0ABR2EFW9_9ROSI</name>
<evidence type="ECO:0000256" key="1">
    <source>
        <dbReference type="SAM" id="MobiDB-lite"/>
    </source>
</evidence>
<sequence>MHMSTDEYYLNLHVVGNLCMTHILGYGQRVVEGFDKGIEEANHEIIEEDNEGDGDGNDGDDVYFVKVGYLSDDEEEEELQAGRKKLRRVKEKSIINFDESKSDMERTEKDVQEDAELEEEREEGTIFECGLEKKNMILTAMVI</sequence>
<comment type="caution">
    <text evidence="2">The sequence shown here is derived from an EMBL/GenBank/DDBJ whole genome shotgun (WGS) entry which is preliminary data.</text>
</comment>
<accession>A0ABR2EFW9</accession>
<feature type="compositionally biased region" description="Acidic residues" evidence="1">
    <location>
        <begin position="113"/>
        <end position="122"/>
    </location>
</feature>